<dbReference type="EMBL" id="CAMXCT010001507">
    <property type="protein sequence ID" value="CAI3990730.1"/>
    <property type="molecule type" value="Genomic_DNA"/>
</dbReference>
<name>A0A9P1CFV5_9DINO</name>
<feature type="signal peptide" evidence="1">
    <location>
        <begin position="1"/>
        <end position="16"/>
    </location>
</feature>
<dbReference type="Proteomes" id="UP001152797">
    <property type="component" value="Unassembled WGS sequence"/>
</dbReference>
<dbReference type="EMBL" id="CAMXCT020001507">
    <property type="protein sequence ID" value="CAL1144105.1"/>
    <property type="molecule type" value="Genomic_DNA"/>
</dbReference>
<protein>
    <submittedName>
        <fullName evidence="2">Uncharacterized protein</fullName>
    </submittedName>
</protein>
<evidence type="ECO:0000256" key="1">
    <source>
        <dbReference type="SAM" id="SignalP"/>
    </source>
</evidence>
<reference evidence="3 4" key="2">
    <citation type="submission" date="2024-05" db="EMBL/GenBank/DDBJ databases">
        <authorList>
            <person name="Chen Y."/>
            <person name="Shah S."/>
            <person name="Dougan E. K."/>
            <person name="Thang M."/>
            <person name="Chan C."/>
        </authorList>
    </citation>
    <scope>NUCLEOTIDE SEQUENCE [LARGE SCALE GENOMIC DNA]</scope>
</reference>
<keyword evidence="1" id="KW-0732">Signal</keyword>
<sequence length="115" mass="13097">IGCRTALVILVMICRAVYIFVEQSGGKRLKETEQYPAGFGRALALRHAFGKFLRLKDMKRSLLKSSLKLAEEKLPSLKAVEAPLEWSHAKLDDLRIFLREQAEQGVWRPKVNFGL</sequence>
<keyword evidence="4" id="KW-1185">Reference proteome</keyword>
<evidence type="ECO:0000313" key="4">
    <source>
        <dbReference type="Proteomes" id="UP001152797"/>
    </source>
</evidence>
<feature type="non-terminal residue" evidence="2">
    <location>
        <position position="115"/>
    </location>
</feature>
<accession>A0A9P1CFV5</accession>
<gene>
    <name evidence="2" type="ORF">C1SCF055_LOCUS17691</name>
</gene>
<dbReference type="AlphaFoldDB" id="A0A9P1CFV5"/>
<proteinExistence type="predicted"/>
<evidence type="ECO:0000313" key="3">
    <source>
        <dbReference type="EMBL" id="CAL4778042.1"/>
    </source>
</evidence>
<dbReference type="EMBL" id="CAMXCT030001507">
    <property type="protein sequence ID" value="CAL4778042.1"/>
    <property type="molecule type" value="Genomic_DNA"/>
</dbReference>
<organism evidence="2">
    <name type="scientific">Cladocopium goreaui</name>
    <dbReference type="NCBI Taxonomy" id="2562237"/>
    <lineage>
        <taxon>Eukaryota</taxon>
        <taxon>Sar</taxon>
        <taxon>Alveolata</taxon>
        <taxon>Dinophyceae</taxon>
        <taxon>Suessiales</taxon>
        <taxon>Symbiodiniaceae</taxon>
        <taxon>Cladocopium</taxon>
    </lineage>
</organism>
<evidence type="ECO:0000313" key="2">
    <source>
        <dbReference type="EMBL" id="CAI3990730.1"/>
    </source>
</evidence>
<reference evidence="2" key="1">
    <citation type="submission" date="2022-10" db="EMBL/GenBank/DDBJ databases">
        <authorList>
            <person name="Chen Y."/>
            <person name="Dougan E. K."/>
            <person name="Chan C."/>
            <person name="Rhodes N."/>
            <person name="Thang M."/>
        </authorList>
    </citation>
    <scope>NUCLEOTIDE SEQUENCE</scope>
</reference>
<comment type="caution">
    <text evidence="2">The sequence shown here is derived from an EMBL/GenBank/DDBJ whole genome shotgun (WGS) entry which is preliminary data.</text>
</comment>
<feature type="chain" id="PRO_5043270418" evidence="1">
    <location>
        <begin position="17"/>
        <end position="115"/>
    </location>
</feature>